<comment type="similarity">
    <text evidence="1">Belongs to the thioredoxin family.</text>
</comment>
<reference evidence="9" key="1">
    <citation type="journal article" date="2019" name="Int. J. Syst. Evol. Microbiol.">
        <title>The Global Catalogue of Microorganisms (GCM) 10K type strain sequencing project: providing services to taxonomists for standard genome sequencing and annotation.</title>
        <authorList>
            <consortium name="The Broad Institute Genomics Platform"/>
            <consortium name="The Broad Institute Genome Sequencing Center for Infectious Disease"/>
            <person name="Wu L."/>
            <person name="Ma J."/>
        </authorList>
    </citation>
    <scope>NUCLEOTIDE SEQUENCE [LARGE SCALE GENOMIC DNA]</scope>
    <source>
        <strain evidence="9">CCUG 50347</strain>
    </source>
</reference>
<keyword evidence="2" id="KW-0813">Transport</keyword>
<dbReference type="Pfam" id="PF00085">
    <property type="entry name" value="Thioredoxin"/>
    <property type="match status" value="1"/>
</dbReference>
<evidence type="ECO:0000256" key="3">
    <source>
        <dbReference type="ARBA" id="ARBA00022982"/>
    </source>
</evidence>
<evidence type="ECO:0000256" key="1">
    <source>
        <dbReference type="ARBA" id="ARBA00008987"/>
    </source>
</evidence>
<dbReference type="PANTHER" id="PTHR45663">
    <property type="entry name" value="GEO12009P1"/>
    <property type="match status" value="1"/>
</dbReference>
<accession>A0ABV9RSH5</accession>
<keyword evidence="3" id="KW-0249">Electron transport</keyword>
<evidence type="ECO:0000259" key="7">
    <source>
        <dbReference type="PROSITE" id="PS51352"/>
    </source>
</evidence>
<dbReference type="InterPro" id="IPR005746">
    <property type="entry name" value="Thioredoxin"/>
</dbReference>
<dbReference type="PROSITE" id="PS51352">
    <property type="entry name" value="THIOREDOXIN_2"/>
    <property type="match status" value="1"/>
</dbReference>
<dbReference type="SUPFAM" id="SSF52833">
    <property type="entry name" value="Thioredoxin-like"/>
    <property type="match status" value="1"/>
</dbReference>
<feature type="domain" description="Thioredoxin" evidence="7">
    <location>
        <begin position="24"/>
        <end position="147"/>
    </location>
</feature>
<evidence type="ECO:0000256" key="6">
    <source>
        <dbReference type="NCBIfam" id="TIGR01068"/>
    </source>
</evidence>
<dbReference type="NCBIfam" id="TIGR01068">
    <property type="entry name" value="thioredoxin"/>
    <property type="match status" value="1"/>
</dbReference>
<dbReference type="Gene3D" id="3.40.30.10">
    <property type="entry name" value="Glutaredoxin"/>
    <property type="match status" value="1"/>
</dbReference>
<dbReference type="InterPro" id="IPR036249">
    <property type="entry name" value="Thioredoxin-like_sf"/>
</dbReference>
<name>A0ABV9RSH5_9PSEU</name>
<dbReference type="PROSITE" id="PS00194">
    <property type="entry name" value="THIOREDOXIN_1"/>
    <property type="match status" value="1"/>
</dbReference>
<evidence type="ECO:0000256" key="2">
    <source>
        <dbReference type="ARBA" id="ARBA00022448"/>
    </source>
</evidence>
<keyword evidence="9" id="KW-1185">Reference proteome</keyword>
<sequence>MSAPAEQRTSTVRCPHCGRTNRVPAAAEGSPSCGHCHRPLPWITDAGDDDFTQVADRASVPILVDLWAPWCGPCRMVSPALEQLASELAGRMKLVKVDVDQSPRVAARFAVQAVPTLIVQRDGEVLARQPGAMPLAALREWVHGALPPAPDGPERPEERT</sequence>
<dbReference type="EMBL" id="JBHSIM010000064">
    <property type="protein sequence ID" value="MFC4836505.1"/>
    <property type="molecule type" value="Genomic_DNA"/>
</dbReference>
<organism evidence="8 9">
    <name type="scientific">Actinomycetospora chibensis</name>
    <dbReference type="NCBI Taxonomy" id="663606"/>
    <lineage>
        <taxon>Bacteria</taxon>
        <taxon>Bacillati</taxon>
        <taxon>Actinomycetota</taxon>
        <taxon>Actinomycetes</taxon>
        <taxon>Pseudonocardiales</taxon>
        <taxon>Pseudonocardiaceae</taxon>
        <taxon>Actinomycetospora</taxon>
    </lineage>
</organism>
<evidence type="ECO:0000313" key="9">
    <source>
        <dbReference type="Proteomes" id="UP001595909"/>
    </source>
</evidence>
<dbReference type="PRINTS" id="PR00421">
    <property type="entry name" value="THIOREDOXIN"/>
</dbReference>
<evidence type="ECO:0000256" key="5">
    <source>
        <dbReference type="ARBA" id="ARBA00023284"/>
    </source>
</evidence>
<dbReference type="InterPro" id="IPR017937">
    <property type="entry name" value="Thioredoxin_CS"/>
</dbReference>
<dbReference type="Proteomes" id="UP001595909">
    <property type="component" value="Unassembled WGS sequence"/>
</dbReference>
<evidence type="ECO:0000313" key="8">
    <source>
        <dbReference type="EMBL" id="MFC4836505.1"/>
    </source>
</evidence>
<dbReference type="CDD" id="cd02947">
    <property type="entry name" value="TRX_family"/>
    <property type="match status" value="1"/>
</dbReference>
<keyword evidence="5" id="KW-0676">Redox-active center</keyword>
<comment type="caution">
    <text evidence="8">The sequence shown here is derived from an EMBL/GenBank/DDBJ whole genome shotgun (WGS) entry which is preliminary data.</text>
</comment>
<dbReference type="Gene3D" id="2.30.30.380">
    <property type="entry name" value="Zn-finger domain of Sec23/24"/>
    <property type="match status" value="1"/>
</dbReference>
<protein>
    <recommendedName>
        <fullName evidence="6">Thioredoxin</fullName>
    </recommendedName>
</protein>
<proteinExistence type="inferred from homology"/>
<dbReference type="RefSeq" id="WP_274191978.1">
    <property type="nucleotide sequence ID" value="NZ_BAABHN010000064.1"/>
</dbReference>
<evidence type="ECO:0000256" key="4">
    <source>
        <dbReference type="ARBA" id="ARBA00023157"/>
    </source>
</evidence>
<keyword evidence="4" id="KW-1015">Disulfide bond</keyword>
<dbReference type="PANTHER" id="PTHR45663:SF11">
    <property type="entry name" value="GEO12009P1"/>
    <property type="match status" value="1"/>
</dbReference>
<dbReference type="InterPro" id="IPR013766">
    <property type="entry name" value="Thioredoxin_domain"/>
</dbReference>
<gene>
    <name evidence="8" type="primary">trxA</name>
    <name evidence="8" type="ORF">ACFPEL_29150</name>
</gene>